<keyword evidence="5 7" id="KW-1133">Transmembrane helix</keyword>
<evidence type="ECO:0000313" key="9">
    <source>
        <dbReference type="Proteomes" id="UP000055590"/>
    </source>
</evidence>
<evidence type="ECO:0000256" key="6">
    <source>
        <dbReference type="ARBA" id="ARBA00023136"/>
    </source>
</evidence>
<dbReference type="Pfam" id="PF01790">
    <property type="entry name" value="LGT"/>
    <property type="match status" value="1"/>
</dbReference>
<dbReference type="GO" id="GO:0005886">
    <property type="term" value="C:plasma membrane"/>
    <property type="evidence" value="ECO:0007669"/>
    <property type="project" value="InterPro"/>
</dbReference>
<comment type="similarity">
    <text evidence="1">Belongs to the Lgt family.</text>
</comment>
<keyword evidence="6 7" id="KW-0472">Membrane</keyword>
<evidence type="ECO:0000256" key="5">
    <source>
        <dbReference type="ARBA" id="ARBA00022989"/>
    </source>
</evidence>
<dbReference type="InterPro" id="IPR001640">
    <property type="entry name" value="Lgt"/>
</dbReference>
<feature type="transmembrane region" description="Helical" evidence="7">
    <location>
        <begin position="124"/>
        <end position="143"/>
    </location>
</feature>
<feature type="transmembrane region" description="Helical" evidence="7">
    <location>
        <begin position="94"/>
        <end position="112"/>
    </location>
</feature>
<keyword evidence="8" id="KW-0449">Lipoprotein</keyword>
<protein>
    <submittedName>
        <fullName evidence="8">Prolipoprotein diacylglyceryl transferase</fullName>
    </submittedName>
</protein>
<dbReference type="PANTHER" id="PTHR30589">
    <property type="entry name" value="PROLIPOPROTEIN DIACYLGLYCERYL TRANSFERASE"/>
    <property type="match status" value="1"/>
</dbReference>
<proteinExistence type="inferred from homology"/>
<dbReference type="PANTHER" id="PTHR30589:SF0">
    <property type="entry name" value="PHOSPHATIDYLGLYCEROL--PROLIPOPROTEIN DIACYLGLYCERYL TRANSFERASE"/>
    <property type="match status" value="1"/>
</dbReference>
<evidence type="ECO:0000256" key="3">
    <source>
        <dbReference type="ARBA" id="ARBA00022679"/>
    </source>
</evidence>
<dbReference type="KEGG" id="vin:AKJ08_0610"/>
<accession>A0A0K1P9M0</accession>
<evidence type="ECO:0000256" key="7">
    <source>
        <dbReference type="SAM" id="Phobius"/>
    </source>
</evidence>
<keyword evidence="3 8" id="KW-0808">Transferase</keyword>
<feature type="transmembrane region" description="Helical" evidence="7">
    <location>
        <begin position="192"/>
        <end position="209"/>
    </location>
</feature>
<reference evidence="8 9" key="1">
    <citation type="submission" date="2015-08" db="EMBL/GenBank/DDBJ databases">
        <authorList>
            <person name="Babu N.S."/>
            <person name="Beckwith C.J."/>
            <person name="Beseler K.G."/>
            <person name="Brison A."/>
            <person name="Carone J.V."/>
            <person name="Caskin T.P."/>
            <person name="Diamond M."/>
            <person name="Durham M.E."/>
            <person name="Foxe J.M."/>
            <person name="Go M."/>
            <person name="Henderson B.A."/>
            <person name="Jones I.B."/>
            <person name="McGettigan J.A."/>
            <person name="Micheletti S.J."/>
            <person name="Nasrallah M.E."/>
            <person name="Ortiz D."/>
            <person name="Piller C.R."/>
            <person name="Privatt S.R."/>
            <person name="Schneider S.L."/>
            <person name="Sharp S."/>
            <person name="Smith T.C."/>
            <person name="Stanton J.D."/>
            <person name="Ullery H.E."/>
            <person name="Wilson R.J."/>
            <person name="Serrano M.G."/>
            <person name="Buck G."/>
            <person name="Lee V."/>
            <person name="Wang Y."/>
            <person name="Carvalho R."/>
            <person name="Voegtly L."/>
            <person name="Shi R."/>
            <person name="Duckworth R."/>
            <person name="Johnson A."/>
            <person name="Loviza R."/>
            <person name="Walstead R."/>
            <person name="Shah Z."/>
            <person name="Kiflezghi M."/>
            <person name="Wade K."/>
            <person name="Ball S.L."/>
            <person name="Bradley K.W."/>
            <person name="Asai D.J."/>
            <person name="Bowman C.A."/>
            <person name="Russell D.A."/>
            <person name="Pope W.H."/>
            <person name="Jacobs-Sera D."/>
            <person name="Hendrix R.W."/>
            <person name="Hatfull G.F."/>
        </authorList>
    </citation>
    <scope>NUCLEOTIDE SEQUENCE [LARGE SCALE GENOMIC DNA]</scope>
    <source>
        <strain evidence="8 9">DSM 27710</strain>
    </source>
</reference>
<dbReference type="GO" id="GO:0008961">
    <property type="term" value="F:phosphatidylglycerol-prolipoprotein diacylglyceryl transferase activity"/>
    <property type="evidence" value="ECO:0007669"/>
    <property type="project" value="InterPro"/>
</dbReference>
<dbReference type="PATRIC" id="fig|1391653.3.peg.628"/>
<dbReference type="GO" id="GO:0042158">
    <property type="term" value="P:lipoprotein biosynthetic process"/>
    <property type="evidence" value="ECO:0007669"/>
    <property type="project" value="InterPro"/>
</dbReference>
<dbReference type="RefSeq" id="WP_050724700.1">
    <property type="nucleotide sequence ID" value="NZ_CP012332.1"/>
</dbReference>
<evidence type="ECO:0000313" key="8">
    <source>
        <dbReference type="EMBL" id="AKU90223.1"/>
    </source>
</evidence>
<evidence type="ECO:0000256" key="2">
    <source>
        <dbReference type="ARBA" id="ARBA00022475"/>
    </source>
</evidence>
<name>A0A0K1P9M0_9BACT</name>
<gene>
    <name evidence="8" type="ORF">AKJ08_0610</name>
</gene>
<sequence>MIPYFQIPPLHVGPLELHAFGALSALGIYVGARLAARAARVYEPRDDRALVESSVWLVVGGVLGGHLMHVLGYHPEILRQDGLGVLLRVWEGQSSMGGLVGAMITLLVLFKVRGWKILPNLNAFALGLAPGWAIARLGCFAAHDHPGVLTSFPLAVAFPEGARHDLGLYEAILLGTLAGVLYLLARKPRPQGMLMGVLAIGYGVPRFFLDFLRASDLPFVDGRIFGLTPAQYVTFLLMGIGTWLLVRSRNLPAAQAPGTPVRHAA</sequence>
<feature type="transmembrane region" description="Helical" evidence="7">
    <location>
        <begin position="166"/>
        <end position="185"/>
    </location>
</feature>
<feature type="transmembrane region" description="Helical" evidence="7">
    <location>
        <begin position="17"/>
        <end position="35"/>
    </location>
</feature>
<dbReference type="EMBL" id="CP012332">
    <property type="protein sequence ID" value="AKU90223.1"/>
    <property type="molecule type" value="Genomic_DNA"/>
</dbReference>
<evidence type="ECO:0000256" key="4">
    <source>
        <dbReference type="ARBA" id="ARBA00022692"/>
    </source>
</evidence>
<keyword evidence="9" id="KW-1185">Reference proteome</keyword>
<dbReference type="OrthoDB" id="5494223at2"/>
<feature type="transmembrane region" description="Helical" evidence="7">
    <location>
        <begin position="229"/>
        <end position="246"/>
    </location>
</feature>
<organism evidence="8 9">
    <name type="scientific">Vulgatibacter incomptus</name>
    <dbReference type="NCBI Taxonomy" id="1391653"/>
    <lineage>
        <taxon>Bacteria</taxon>
        <taxon>Pseudomonadati</taxon>
        <taxon>Myxococcota</taxon>
        <taxon>Myxococcia</taxon>
        <taxon>Myxococcales</taxon>
        <taxon>Cystobacterineae</taxon>
        <taxon>Vulgatibacteraceae</taxon>
        <taxon>Vulgatibacter</taxon>
    </lineage>
</organism>
<feature type="transmembrane region" description="Helical" evidence="7">
    <location>
        <begin position="55"/>
        <end position="74"/>
    </location>
</feature>
<keyword evidence="4 7" id="KW-0812">Transmembrane</keyword>
<dbReference type="Proteomes" id="UP000055590">
    <property type="component" value="Chromosome"/>
</dbReference>
<keyword evidence="2" id="KW-1003">Cell membrane</keyword>
<evidence type="ECO:0000256" key="1">
    <source>
        <dbReference type="ARBA" id="ARBA00007150"/>
    </source>
</evidence>
<dbReference type="STRING" id="1391653.AKJ08_0610"/>
<dbReference type="AlphaFoldDB" id="A0A0K1P9M0"/>